<accession>A0A076N1G3</accession>
<dbReference type="STRING" id="1068978.AMETH_3650"/>
<feature type="region of interest" description="Disordered" evidence="1">
    <location>
        <begin position="111"/>
        <end position="158"/>
    </location>
</feature>
<keyword evidence="3" id="KW-1185">Reference proteome</keyword>
<reference evidence="2 3" key="1">
    <citation type="submission" date="2014-07" db="EMBL/GenBank/DDBJ databases">
        <title>Whole Genome Sequence of the Amycolatopsis methanolica 239.</title>
        <authorList>
            <person name="Tang B."/>
        </authorList>
    </citation>
    <scope>NUCLEOTIDE SEQUENCE [LARGE SCALE GENOMIC DNA]</scope>
    <source>
        <strain evidence="2 3">239</strain>
    </source>
</reference>
<proteinExistence type="predicted"/>
<dbReference type="AlphaFoldDB" id="A0A076N1G3"/>
<evidence type="ECO:0000256" key="1">
    <source>
        <dbReference type="SAM" id="MobiDB-lite"/>
    </source>
</evidence>
<organism evidence="2 3">
    <name type="scientific">Amycolatopsis methanolica 239</name>
    <dbReference type="NCBI Taxonomy" id="1068978"/>
    <lineage>
        <taxon>Bacteria</taxon>
        <taxon>Bacillati</taxon>
        <taxon>Actinomycetota</taxon>
        <taxon>Actinomycetes</taxon>
        <taxon>Pseudonocardiales</taxon>
        <taxon>Pseudonocardiaceae</taxon>
        <taxon>Amycolatopsis</taxon>
        <taxon>Amycolatopsis methanolica group</taxon>
    </lineage>
</organism>
<dbReference type="HOGENOM" id="CLU_1665759_0_0_11"/>
<evidence type="ECO:0000313" key="2">
    <source>
        <dbReference type="EMBL" id="AIJ23742.1"/>
    </source>
</evidence>
<dbReference type="PATRIC" id="fig|1068978.7.peg.3900"/>
<dbReference type="Proteomes" id="UP000062973">
    <property type="component" value="Chromosome"/>
</dbReference>
<evidence type="ECO:0000313" key="3">
    <source>
        <dbReference type="Proteomes" id="UP000062973"/>
    </source>
</evidence>
<dbReference type="KEGG" id="amq:AMETH_3650"/>
<protein>
    <submittedName>
        <fullName evidence="2">Uncharacterized protein</fullName>
    </submittedName>
</protein>
<dbReference type="EMBL" id="CP009110">
    <property type="protein sequence ID" value="AIJ23742.1"/>
    <property type="molecule type" value="Genomic_DNA"/>
</dbReference>
<feature type="region of interest" description="Disordered" evidence="1">
    <location>
        <begin position="54"/>
        <end position="77"/>
    </location>
</feature>
<name>A0A076N1G3_AMYME</name>
<sequence>MPALTRGRAGVADVLEVDAHRLGGAVGTAVAEGFHDVAVLAVVAAAQFGRRGTALETSPHRQRSRGVHDVEQRHQQTVVRGHRDGTVQQRVGAFETLEVLRRATGVQDLTDAGEVGLGGHPGSEHGDLRLQQPPDLARGSPCSPSERAACPGSKSSCA</sequence>
<gene>
    <name evidence="2" type="ORF">AMETH_3650</name>
</gene>